<dbReference type="Pfam" id="PF25597">
    <property type="entry name" value="SH3_retrovirus"/>
    <property type="match status" value="1"/>
</dbReference>
<protein>
    <recommendedName>
        <fullName evidence="2">Retroviral polymerase SH3-like domain-containing protein</fullName>
    </recommendedName>
</protein>
<dbReference type="InterPro" id="IPR057670">
    <property type="entry name" value="SH3_retrovirus"/>
</dbReference>
<name>A0AAD4Z9H6_PRUDU</name>
<evidence type="ECO:0000313" key="3">
    <source>
        <dbReference type="EMBL" id="KAI5337566.1"/>
    </source>
</evidence>
<dbReference type="EMBL" id="JAJFAZ020000003">
    <property type="protein sequence ID" value="KAI5337566.1"/>
    <property type="molecule type" value="Genomic_DNA"/>
</dbReference>
<feature type="region of interest" description="Disordered" evidence="1">
    <location>
        <begin position="128"/>
        <end position="151"/>
    </location>
</feature>
<evidence type="ECO:0000313" key="4">
    <source>
        <dbReference type="Proteomes" id="UP001054821"/>
    </source>
</evidence>
<evidence type="ECO:0000256" key="1">
    <source>
        <dbReference type="SAM" id="MobiDB-lite"/>
    </source>
</evidence>
<dbReference type="AlphaFoldDB" id="A0AAD4Z9H6"/>
<keyword evidence="4" id="KW-1185">Reference proteome</keyword>
<feature type="region of interest" description="Disordered" evidence="1">
    <location>
        <begin position="203"/>
        <end position="226"/>
    </location>
</feature>
<dbReference type="Proteomes" id="UP001054821">
    <property type="component" value="Chromosome 3"/>
</dbReference>
<feature type="compositionally biased region" description="Polar residues" evidence="1">
    <location>
        <begin position="203"/>
        <end position="214"/>
    </location>
</feature>
<reference evidence="3 4" key="1">
    <citation type="journal article" date="2022" name="G3 (Bethesda)">
        <title>Whole-genome sequence and methylome profiling of the almond [Prunus dulcis (Mill.) D.A. Webb] cultivar 'Nonpareil'.</title>
        <authorList>
            <person name="D'Amico-Willman K.M."/>
            <person name="Ouma W.Z."/>
            <person name="Meulia T."/>
            <person name="Sideli G.M."/>
            <person name="Gradziel T.M."/>
            <person name="Fresnedo-Ramirez J."/>
        </authorList>
    </citation>
    <scope>NUCLEOTIDE SEQUENCE [LARGE SCALE GENOMIC DNA]</scope>
    <source>
        <strain evidence="3">Clone GOH B32 T37-40</strain>
    </source>
</reference>
<accession>A0AAD4Z9H6</accession>
<evidence type="ECO:0000259" key="2">
    <source>
        <dbReference type="Pfam" id="PF25597"/>
    </source>
</evidence>
<proteinExistence type="predicted"/>
<gene>
    <name evidence="3" type="ORF">L3X38_016837</name>
</gene>
<comment type="caution">
    <text evidence="3">The sequence shown here is derived from an EMBL/GenBank/DDBJ whole genome shotgun (WGS) entry which is preliminary data.</text>
</comment>
<organism evidence="3 4">
    <name type="scientific">Prunus dulcis</name>
    <name type="common">Almond</name>
    <name type="synonym">Amygdalus dulcis</name>
    <dbReference type="NCBI Taxonomy" id="3755"/>
    <lineage>
        <taxon>Eukaryota</taxon>
        <taxon>Viridiplantae</taxon>
        <taxon>Streptophyta</taxon>
        <taxon>Embryophyta</taxon>
        <taxon>Tracheophyta</taxon>
        <taxon>Spermatophyta</taxon>
        <taxon>Magnoliopsida</taxon>
        <taxon>eudicotyledons</taxon>
        <taxon>Gunneridae</taxon>
        <taxon>Pentapetalae</taxon>
        <taxon>rosids</taxon>
        <taxon>fabids</taxon>
        <taxon>Rosales</taxon>
        <taxon>Rosaceae</taxon>
        <taxon>Amygdaloideae</taxon>
        <taxon>Amygdaleae</taxon>
        <taxon>Prunus</taxon>
    </lineage>
</organism>
<sequence>MPTSVLHDQSPFQVLFNQSPDYCFLKVFGCLVFPYLRPYNKNKFDFHSLPCIFLGYSPNHHGYCCLNPQTGRIYISRHARFHEHAFPFSVSPTSVLQAPNDPSSDPFLLPIEFPSSARAARVSSFGNSSSPLSSPLNSNASPSSPNVHLNSNSITASNLALSPHNISHNDNSSMIPSQHENIDPTVTNSNGQELAIVLVGTQGENPSQGHQNARYSLRPRPTPNPKYILPHALLTEADT</sequence>
<feature type="domain" description="Retroviral polymerase SH3-like" evidence="2">
    <location>
        <begin position="30"/>
        <end position="92"/>
    </location>
</feature>
<feature type="compositionally biased region" description="Low complexity" evidence="1">
    <location>
        <begin position="128"/>
        <end position="146"/>
    </location>
</feature>